<dbReference type="PROSITE" id="PS51918">
    <property type="entry name" value="RADICAL_SAM"/>
    <property type="match status" value="1"/>
</dbReference>
<keyword evidence="1 8" id="KW-0004">4Fe-4S</keyword>
<dbReference type="NCBIfam" id="TIGR00089">
    <property type="entry name" value="MiaB/RimO family radical SAM methylthiotransferase"/>
    <property type="match status" value="1"/>
</dbReference>
<dbReference type="SFLD" id="SFLDG01061">
    <property type="entry name" value="methylthiotransferase"/>
    <property type="match status" value="1"/>
</dbReference>
<dbReference type="PATRIC" id="fig|29343.3.peg.1777"/>
<dbReference type="GO" id="GO:0005829">
    <property type="term" value="C:cytosol"/>
    <property type="evidence" value="ECO:0007669"/>
    <property type="project" value="TreeGrafter"/>
</dbReference>
<feature type="domain" description="Radical SAM core" evidence="11">
    <location>
        <begin position="141"/>
        <end position="373"/>
    </location>
</feature>
<comment type="similarity">
    <text evidence="8">Belongs to the methylthiotransferase family. RimO subfamily.</text>
</comment>
<dbReference type="EMBL" id="LM995447">
    <property type="protein sequence ID" value="CDZ24793.1"/>
    <property type="molecule type" value="Genomic_DNA"/>
</dbReference>
<feature type="binding site" evidence="8">
    <location>
        <position position="162"/>
    </location>
    <ligand>
        <name>[4Fe-4S] cluster</name>
        <dbReference type="ChEBI" id="CHEBI:49883"/>
        <label>2</label>
        <note>4Fe-4S-S-AdoMet</note>
    </ligand>
</feature>
<organism evidence="12 13">
    <name type="scientific">[Clostridium] cellulosi</name>
    <dbReference type="NCBI Taxonomy" id="29343"/>
    <lineage>
        <taxon>Bacteria</taxon>
        <taxon>Bacillati</taxon>
        <taxon>Bacillota</taxon>
        <taxon>Clostridia</taxon>
        <taxon>Eubacteriales</taxon>
        <taxon>Oscillospiraceae</taxon>
        <taxon>Oscillospiraceae incertae sedis</taxon>
    </lineage>
</organism>
<dbReference type="InterPro" id="IPR020612">
    <property type="entry name" value="Methylthiotransferase_CS"/>
</dbReference>
<dbReference type="SMART" id="SM00729">
    <property type="entry name" value="Elp3"/>
    <property type="match status" value="1"/>
</dbReference>
<accession>A0A078KQS3</accession>
<dbReference type="Gene3D" id="3.40.50.12160">
    <property type="entry name" value="Methylthiotransferase, N-terminal domain"/>
    <property type="match status" value="1"/>
</dbReference>
<comment type="function">
    <text evidence="8">Catalyzes the methylthiolation of an aspartic acid residue of ribosomal protein uS12.</text>
</comment>
<gene>
    <name evidence="8 12" type="primary">rimO</name>
    <name evidence="12" type="ORF">CCDG5_1685</name>
</gene>
<dbReference type="SFLD" id="SFLDS00029">
    <property type="entry name" value="Radical_SAM"/>
    <property type="match status" value="1"/>
</dbReference>
<comment type="catalytic activity">
    <reaction evidence="8">
        <text>L-aspartate(89)-[ribosomal protein uS12]-hydrogen + (sulfur carrier)-SH + AH2 + 2 S-adenosyl-L-methionine = 3-methylsulfanyl-L-aspartate(89)-[ribosomal protein uS12]-hydrogen + (sulfur carrier)-H + 5'-deoxyadenosine + L-methionine + A + S-adenosyl-L-homocysteine + 2 H(+)</text>
        <dbReference type="Rhea" id="RHEA:37087"/>
        <dbReference type="Rhea" id="RHEA-COMP:10460"/>
        <dbReference type="Rhea" id="RHEA-COMP:10461"/>
        <dbReference type="Rhea" id="RHEA-COMP:14737"/>
        <dbReference type="Rhea" id="RHEA-COMP:14739"/>
        <dbReference type="ChEBI" id="CHEBI:13193"/>
        <dbReference type="ChEBI" id="CHEBI:15378"/>
        <dbReference type="ChEBI" id="CHEBI:17319"/>
        <dbReference type="ChEBI" id="CHEBI:17499"/>
        <dbReference type="ChEBI" id="CHEBI:29917"/>
        <dbReference type="ChEBI" id="CHEBI:29961"/>
        <dbReference type="ChEBI" id="CHEBI:57844"/>
        <dbReference type="ChEBI" id="CHEBI:57856"/>
        <dbReference type="ChEBI" id="CHEBI:59789"/>
        <dbReference type="ChEBI" id="CHEBI:64428"/>
        <dbReference type="ChEBI" id="CHEBI:73599"/>
        <dbReference type="EC" id="2.8.4.4"/>
    </reaction>
</comment>
<dbReference type="GO" id="GO:0140101">
    <property type="term" value="F:catalytic activity, acting on a tRNA"/>
    <property type="evidence" value="ECO:0007669"/>
    <property type="project" value="UniProtKB-ARBA"/>
</dbReference>
<name>A0A078KQS3_9FIRM</name>
<dbReference type="KEGG" id="ccel:CCDG5_1685"/>
<feature type="binding site" evidence="8">
    <location>
        <position position="159"/>
    </location>
    <ligand>
        <name>[4Fe-4S] cluster</name>
        <dbReference type="ChEBI" id="CHEBI:49883"/>
        <label>2</label>
        <note>4Fe-4S-S-AdoMet</note>
    </ligand>
</feature>
<feature type="binding site" evidence="8">
    <location>
        <position position="48"/>
    </location>
    <ligand>
        <name>[4Fe-4S] cluster</name>
        <dbReference type="ChEBI" id="CHEBI:49883"/>
        <label>1</label>
    </ligand>
</feature>
<dbReference type="EC" id="2.8.4.4" evidence="8"/>
<dbReference type="STRING" id="29343.CCDG5_1685"/>
<evidence type="ECO:0000256" key="8">
    <source>
        <dbReference type="HAMAP-Rule" id="MF_01865"/>
    </source>
</evidence>
<keyword evidence="13" id="KW-1185">Reference proteome</keyword>
<keyword evidence="2 8" id="KW-0963">Cytoplasm</keyword>
<evidence type="ECO:0000313" key="12">
    <source>
        <dbReference type="EMBL" id="CDZ24793.1"/>
    </source>
</evidence>
<feature type="binding site" evidence="8">
    <location>
        <position position="12"/>
    </location>
    <ligand>
        <name>[4Fe-4S] cluster</name>
        <dbReference type="ChEBI" id="CHEBI:49883"/>
        <label>1</label>
    </ligand>
</feature>
<evidence type="ECO:0000259" key="11">
    <source>
        <dbReference type="PROSITE" id="PS51918"/>
    </source>
</evidence>
<dbReference type="HOGENOM" id="CLU_018697_0_1_9"/>
<dbReference type="InterPro" id="IPR012340">
    <property type="entry name" value="NA-bd_OB-fold"/>
</dbReference>
<evidence type="ECO:0000313" key="13">
    <source>
        <dbReference type="Proteomes" id="UP000032431"/>
    </source>
</evidence>
<dbReference type="Proteomes" id="UP000032431">
    <property type="component" value="Chromosome I"/>
</dbReference>
<protein>
    <recommendedName>
        <fullName evidence="8">Ribosomal protein uS12 methylthiotransferase RimO</fullName>
        <shortName evidence="8">uS12 MTTase</shortName>
        <shortName evidence="8">uS12 methylthiotransferase</shortName>
        <ecNumber evidence="8">2.8.4.4</ecNumber>
    </recommendedName>
    <alternativeName>
        <fullName evidence="8">Ribosomal protein uS12 (aspartate-C(3))-methylthiotransferase</fullName>
    </alternativeName>
    <alternativeName>
        <fullName evidence="8">Ribosome maturation factor RimO</fullName>
    </alternativeName>
</protein>
<dbReference type="CDD" id="cd01335">
    <property type="entry name" value="Radical_SAM"/>
    <property type="match status" value="1"/>
</dbReference>
<dbReference type="InterPro" id="IPR013848">
    <property type="entry name" value="Methylthiotransferase_N"/>
</dbReference>
<dbReference type="Pfam" id="PF00919">
    <property type="entry name" value="UPF0004"/>
    <property type="match status" value="1"/>
</dbReference>
<evidence type="ECO:0000256" key="6">
    <source>
        <dbReference type="ARBA" id="ARBA00023004"/>
    </source>
</evidence>
<feature type="domain" description="TRAM" evidence="9">
    <location>
        <begin position="374"/>
        <end position="442"/>
    </location>
</feature>
<evidence type="ECO:0000256" key="5">
    <source>
        <dbReference type="ARBA" id="ARBA00022723"/>
    </source>
</evidence>
<proteinExistence type="inferred from homology"/>
<dbReference type="InterPro" id="IPR005840">
    <property type="entry name" value="Ribosomal_uS12_MeSTrfase_RimO"/>
</dbReference>
<dbReference type="SFLD" id="SFLDF00274">
    <property type="entry name" value="ribosomal_protein_S12_methylth"/>
    <property type="match status" value="1"/>
</dbReference>
<dbReference type="OrthoDB" id="9805215at2"/>
<keyword evidence="12" id="KW-0689">Ribosomal protein</keyword>
<dbReference type="FunFam" id="3.80.30.20:FF:000001">
    <property type="entry name" value="tRNA-2-methylthio-N(6)-dimethylallyladenosine synthase 2"/>
    <property type="match status" value="1"/>
</dbReference>
<sequence length="447" mass="50642">MPIRVGMISLGCPKNQVDAEIMLARLHDENYVLTPDVSSADVVVINTCGFIEDAKKESIENILEMAQLKKEGKIKGIVVTGCLAQRYFKEMEQEFPEVSCILSVGSAGAIAQAVKAAYENKKLNLYEAPEKLEISGKRVKTTLPFYSYLKIAEGCNNRCSYCIIPYLRGRYRSRPIEELVNEAKELAEGGVKELILVAQDTTRYGEDLYHKLALPQLLRELCKIEKLKWIRILYCYPDMVTDELIDVIANEEKIVKYIDLPIQHVSPRIVKAMNRRDTKEDLEALIKKLREKIPGVILRTTLIVGFPGETEEDFALLDEFVREIKFDRLGVFTYSQEEGTPAAVMPNQIDEEVKARRQEIIMETQSQIVESKNNAMIGKTIEVLCEGYDKHAGYCYGRSAADAPEIDGKVFFTAKKRPAAGEFVNVRITDVCDYDLTGEAVLEKWRE</sequence>
<feature type="binding site" evidence="8">
    <location>
        <position position="82"/>
    </location>
    <ligand>
        <name>[4Fe-4S] cluster</name>
        <dbReference type="ChEBI" id="CHEBI:49883"/>
        <label>1</label>
    </ligand>
</feature>
<dbReference type="GO" id="GO:0005840">
    <property type="term" value="C:ribosome"/>
    <property type="evidence" value="ECO:0007669"/>
    <property type="project" value="UniProtKB-KW"/>
</dbReference>
<dbReference type="InterPro" id="IPR058240">
    <property type="entry name" value="rSAM_sf"/>
</dbReference>
<reference evidence="13" key="1">
    <citation type="submission" date="2014-07" db="EMBL/GenBank/DDBJ databases">
        <authorList>
            <person name="Wibberg D."/>
        </authorList>
    </citation>
    <scope>NUCLEOTIDE SEQUENCE [LARGE SCALE GENOMIC DNA]</scope>
    <source>
        <strain evidence="13">DG5</strain>
    </source>
</reference>
<dbReference type="PROSITE" id="PS51449">
    <property type="entry name" value="MTTASE_N"/>
    <property type="match status" value="1"/>
</dbReference>
<evidence type="ECO:0000256" key="1">
    <source>
        <dbReference type="ARBA" id="ARBA00022485"/>
    </source>
</evidence>
<dbReference type="Gene3D" id="3.80.30.20">
    <property type="entry name" value="tm_1862 like domain"/>
    <property type="match status" value="1"/>
</dbReference>
<dbReference type="PROSITE" id="PS50926">
    <property type="entry name" value="TRAM"/>
    <property type="match status" value="1"/>
</dbReference>
<dbReference type="InterPro" id="IPR023404">
    <property type="entry name" value="rSAM_horseshoe"/>
</dbReference>
<dbReference type="GO" id="GO:0051539">
    <property type="term" value="F:4 iron, 4 sulfur cluster binding"/>
    <property type="evidence" value="ECO:0007669"/>
    <property type="project" value="UniProtKB-UniRule"/>
</dbReference>
<dbReference type="InterPro" id="IPR005839">
    <property type="entry name" value="Methylthiotransferase"/>
</dbReference>
<dbReference type="Pfam" id="PF18693">
    <property type="entry name" value="TRAM_2"/>
    <property type="match status" value="1"/>
</dbReference>
<keyword evidence="3 8" id="KW-0808">Transferase</keyword>
<dbReference type="SFLD" id="SFLDG01082">
    <property type="entry name" value="B12-binding_domain_containing"/>
    <property type="match status" value="1"/>
</dbReference>
<dbReference type="NCBIfam" id="TIGR01125">
    <property type="entry name" value="30S ribosomal protein S12 methylthiotransferase RimO"/>
    <property type="match status" value="1"/>
</dbReference>
<dbReference type="GO" id="GO:0103039">
    <property type="term" value="F:protein methylthiotransferase activity"/>
    <property type="evidence" value="ECO:0007669"/>
    <property type="project" value="UniProtKB-EC"/>
</dbReference>
<dbReference type="Pfam" id="PF04055">
    <property type="entry name" value="Radical_SAM"/>
    <property type="match status" value="1"/>
</dbReference>
<evidence type="ECO:0000259" key="10">
    <source>
        <dbReference type="PROSITE" id="PS51449"/>
    </source>
</evidence>
<dbReference type="GO" id="GO:0046872">
    <property type="term" value="F:metal ion binding"/>
    <property type="evidence" value="ECO:0007669"/>
    <property type="project" value="UniProtKB-KW"/>
</dbReference>
<evidence type="ECO:0000256" key="4">
    <source>
        <dbReference type="ARBA" id="ARBA00022691"/>
    </source>
</evidence>
<dbReference type="GO" id="GO:0035599">
    <property type="term" value="F:aspartic acid methylthiotransferase activity"/>
    <property type="evidence" value="ECO:0007669"/>
    <property type="project" value="TreeGrafter"/>
</dbReference>
<dbReference type="InterPro" id="IPR002792">
    <property type="entry name" value="TRAM_dom"/>
</dbReference>
<dbReference type="InterPro" id="IPR007197">
    <property type="entry name" value="rSAM"/>
</dbReference>
<comment type="subcellular location">
    <subcellularLocation>
        <location evidence="8">Cytoplasm</location>
    </subcellularLocation>
</comment>
<dbReference type="PANTHER" id="PTHR43837:SF1">
    <property type="entry name" value="RIBOSOMAL PROTEIN US12 METHYLTHIOTRANSFERASE RIMO"/>
    <property type="match status" value="1"/>
</dbReference>
<evidence type="ECO:0000259" key="9">
    <source>
        <dbReference type="PROSITE" id="PS50926"/>
    </source>
</evidence>
<comment type="cofactor">
    <cofactor evidence="8">
        <name>[4Fe-4S] cluster</name>
        <dbReference type="ChEBI" id="CHEBI:49883"/>
    </cofactor>
    <text evidence="8">Binds 2 [4Fe-4S] clusters. One cluster is coordinated with 3 cysteines and an exchangeable S-adenosyl-L-methionine.</text>
</comment>
<evidence type="ECO:0000256" key="7">
    <source>
        <dbReference type="ARBA" id="ARBA00023014"/>
    </source>
</evidence>
<dbReference type="InterPro" id="IPR038135">
    <property type="entry name" value="Methylthiotransferase_N_sf"/>
</dbReference>
<keyword evidence="4 8" id="KW-0949">S-adenosyl-L-methionine</keyword>
<feature type="binding site" evidence="8">
    <location>
        <position position="155"/>
    </location>
    <ligand>
        <name>[4Fe-4S] cluster</name>
        <dbReference type="ChEBI" id="CHEBI:49883"/>
        <label>2</label>
        <note>4Fe-4S-S-AdoMet</note>
    </ligand>
</feature>
<keyword evidence="6 8" id="KW-0408">Iron</keyword>
<dbReference type="AlphaFoldDB" id="A0A078KQS3"/>
<dbReference type="Gene3D" id="2.40.50.140">
    <property type="entry name" value="Nucleic acid-binding proteins"/>
    <property type="match status" value="1"/>
</dbReference>
<dbReference type="HAMAP" id="MF_01865">
    <property type="entry name" value="MTTase_RimO"/>
    <property type="match status" value="1"/>
</dbReference>
<dbReference type="GO" id="GO:0035600">
    <property type="term" value="P:tRNA methylthiolation"/>
    <property type="evidence" value="ECO:0007669"/>
    <property type="project" value="UniProtKB-ARBA"/>
</dbReference>
<dbReference type="SUPFAM" id="SSF102114">
    <property type="entry name" value="Radical SAM enzymes"/>
    <property type="match status" value="1"/>
</dbReference>
<keyword evidence="7 8" id="KW-0411">Iron-sulfur</keyword>
<dbReference type="PANTHER" id="PTHR43837">
    <property type="entry name" value="RIBOSOMAL PROTEIN S12 METHYLTHIOTRANSFERASE RIMO"/>
    <property type="match status" value="1"/>
</dbReference>
<dbReference type="PROSITE" id="PS01278">
    <property type="entry name" value="MTTASE_RADICAL"/>
    <property type="match status" value="1"/>
</dbReference>
<dbReference type="InterPro" id="IPR006638">
    <property type="entry name" value="Elp3/MiaA/NifB-like_rSAM"/>
</dbReference>
<feature type="domain" description="MTTase N-terminal" evidence="10">
    <location>
        <begin position="3"/>
        <end position="119"/>
    </location>
</feature>
<keyword evidence="12" id="KW-0687">Ribonucleoprotein</keyword>
<evidence type="ECO:0000256" key="2">
    <source>
        <dbReference type="ARBA" id="ARBA00022490"/>
    </source>
</evidence>
<keyword evidence="5 8" id="KW-0479">Metal-binding</keyword>
<evidence type="ECO:0000256" key="3">
    <source>
        <dbReference type="ARBA" id="ARBA00022679"/>
    </source>
</evidence>